<evidence type="ECO:0000259" key="4">
    <source>
        <dbReference type="PROSITE" id="PS50225"/>
    </source>
</evidence>
<dbReference type="Pfam" id="PF12796">
    <property type="entry name" value="Ank_2"/>
    <property type="match status" value="2"/>
</dbReference>
<accession>A0AA88XMM7</accession>
<dbReference type="PROSITE" id="PS50225">
    <property type="entry name" value="SOCS"/>
    <property type="match status" value="1"/>
</dbReference>
<dbReference type="InterPro" id="IPR036036">
    <property type="entry name" value="SOCS_box-like_dom_sf"/>
</dbReference>
<dbReference type="SMART" id="SM00248">
    <property type="entry name" value="ANK"/>
    <property type="match status" value="5"/>
</dbReference>
<name>A0AA88XMM7_PINIB</name>
<dbReference type="InterPro" id="IPR036770">
    <property type="entry name" value="Ankyrin_rpt-contain_sf"/>
</dbReference>
<comment type="caution">
    <text evidence="5">The sequence shown here is derived from an EMBL/GenBank/DDBJ whole genome shotgun (WGS) entry which is preliminary data.</text>
</comment>
<dbReference type="PANTHER" id="PTHR24171">
    <property type="entry name" value="ANKYRIN REPEAT DOMAIN-CONTAINING PROTEIN 39-RELATED"/>
    <property type="match status" value="1"/>
</dbReference>
<reference evidence="5" key="1">
    <citation type="submission" date="2019-08" db="EMBL/GenBank/DDBJ databases">
        <title>The improved chromosome-level genome for the pearl oyster Pinctada fucata martensii using PacBio sequencing and Hi-C.</title>
        <authorList>
            <person name="Zheng Z."/>
        </authorList>
    </citation>
    <scope>NUCLEOTIDE SEQUENCE</scope>
    <source>
        <strain evidence="5">ZZ-2019</strain>
        <tissue evidence="5">Adductor muscle</tissue>
    </source>
</reference>
<dbReference type="GO" id="GO:0035556">
    <property type="term" value="P:intracellular signal transduction"/>
    <property type="evidence" value="ECO:0007669"/>
    <property type="project" value="InterPro"/>
</dbReference>
<dbReference type="PROSITE" id="PS50088">
    <property type="entry name" value="ANK_REPEAT"/>
    <property type="match status" value="3"/>
</dbReference>
<dbReference type="AlphaFoldDB" id="A0AA88XMM7"/>
<dbReference type="Proteomes" id="UP001186944">
    <property type="component" value="Unassembled WGS sequence"/>
</dbReference>
<organism evidence="5 6">
    <name type="scientific">Pinctada imbricata</name>
    <name type="common">Atlantic pearl-oyster</name>
    <name type="synonym">Pinctada martensii</name>
    <dbReference type="NCBI Taxonomy" id="66713"/>
    <lineage>
        <taxon>Eukaryota</taxon>
        <taxon>Metazoa</taxon>
        <taxon>Spiralia</taxon>
        <taxon>Lophotrochozoa</taxon>
        <taxon>Mollusca</taxon>
        <taxon>Bivalvia</taxon>
        <taxon>Autobranchia</taxon>
        <taxon>Pteriomorphia</taxon>
        <taxon>Pterioida</taxon>
        <taxon>Pterioidea</taxon>
        <taxon>Pteriidae</taxon>
        <taxon>Pinctada</taxon>
    </lineage>
</organism>
<keyword evidence="1" id="KW-0677">Repeat</keyword>
<feature type="repeat" description="ANK" evidence="3">
    <location>
        <begin position="120"/>
        <end position="152"/>
    </location>
</feature>
<keyword evidence="6" id="KW-1185">Reference proteome</keyword>
<dbReference type="EMBL" id="VSWD01000011">
    <property type="protein sequence ID" value="KAK3088240.1"/>
    <property type="molecule type" value="Genomic_DNA"/>
</dbReference>
<evidence type="ECO:0000256" key="2">
    <source>
        <dbReference type="ARBA" id="ARBA00023043"/>
    </source>
</evidence>
<feature type="domain" description="SOCS box" evidence="4">
    <location>
        <begin position="327"/>
        <end position="371"/>
    </location>
</feature>
<dbReference type="Gene3D" id="1.25.40.20">
    <property type="entry name" value="Ankyrin repeat-containing domain"/>
    <property type="match status" value="2"/>
</dbReference>
<dbReference type="Pfam" id="PF07525">
    <property type="entry name" value="SOCS_box"/>
    <property type="match status" value="1"/>
</dbReference>
<feature type="repeat" description="ANK" evidence="3">
    <location>
        <begin position="189"/>
        <end position="220"/>
    </location>
</feature>
<evidence type="ECO:0000313" key="6">
    <source>
        <dbReference type="Proteomes" id="UP001186944"/>
    </source>
</evidence>
<dbReference type="SMART" id="SM00969">
    <property type="entry name" value="SOCS_box"/>
    <property type="match status" value="1"/>
</dbReference>
<protein>
    <recommendedName>
        <fullName evidence="4">SOCS box domain-containing protein</fullName>
    </recommendedName>
</protein>
<evidence type="ECO:0000256" key="3">
    <source>
        <dbReference type="PROSITE-ProRule" id="PRU00023"/>
    </source>
</evidence>
<evidence type="ECO:0000256" key="1">
    <source>
        <dbReference type="ARBA" id="ARBA00022737"/>
    </source>
</evidence>
<dbReference type="PROSITE" id="PS50297">
    <property type="entry name" value="ANK_REP_REGION"/>
    <property type="match status" value="2"/>
</dbReference>
<dbReference type="SUPFAM" id="SSF48403">
    <property type="entry name" value="Ankyrin repeat"/>
    <property type="match status" value="1"/>
</dbReference>
<proteinExistence type="predicted"/>
<gene>
    <name evidence="5" type="ORF">FSP39_016517</name>
</gene>
<dbReference type="InterPro" id="IPR001496">
    <property type="entry name" value="SOCS_box"/>
</dbReference>
<dbReference type="Gene3D" id="1.10.750.20">
    <property type="entry name" value="SOCS box"/>
    <property type="match status" value="1"/>
</dbReference>
<feature type="repeat" description="ANK" evidence="3">
    <location>
        <begin position="222"/>
        <end position="254"/>
    </location>
</feature>
<dbReference type="InterPro" id="IPR002110">
    <property type="entry name" value="Ankyrin_rpt"/>
</dbReference>
<evidence type="ECO:0000313" key="5">
    <source>
        <dbReference type="EMBL" id="KAK3088240.1"/>
    </source>
</evidence>
<dbReference type="SUPFAM" id="SSF158235">
    <property type="entry name" value="SOCS box-like"/>
    <property type="match status" value="1"/>
</dbReference>
<keyword evidence="2 3" id="KW-0040">ANK repeat</keyword>
<sequence length="374" mass="40846">MDLAAKCFNTDSAVQALQYSIAMGYVDAVRNLLITHFQQTKLSDLAEQCSEILLGVVKSGSRDILLQLLPFIDKTFLTTKNYSNGKTYVTRLLCLAVENGQEDVVNVLCENGADVNILIHGKPLLHFAITQGHPKIAELLLTFDADPLATDKRGETILVPVIVSDVPDKDKLIKLFVQRGVSPNSTGCAGKTPIHVAAAHSAKAVKCLVEIGCDVNSRDSVTLDTPLHVACARCCVETVEILISSGAQFHALNTAEETPLDKLLKFATDSHNFHSKSRIKLARSLIQLGFRINKSKTTKCRNGKTIGSSRCKATDTYHQVFRDGGIKVSSLQHLCRIAIRNTVCRKDVNATLSELRLPAAICSYVAFDDLMLNL</sequence>